<proteinExistence type="inferred from homology"/>
<evidence type="ECO:0000256" key="7">
    <source>
        <dbReference type="ARBA" id="ARBA00023136"/>
    </source>
</evidence>
<keyword evidence="4" id="KW-1003">Cell membrane</keyword>
<dbReference type="InterPro" id="IPR036259">
    <property type="entry name" value="MFS_trans_sf"/>
</dbReference>
<feature type="transmembrane region" description="Helical" evidence="8">
    <location>
        <begin position="95"/>
        <end position="113"/>
    </location>
</feature>
<dbReference type="RefSeq" id="WP_160363433.1">
    <property type="nucleotide sequence ID" value="NZ_JACEIB010000003.1"/>
</dbReference>
<feature type="transmembrane region" description="Helical" evidence="8">
    <location>
        <begin position="220"/>
        <end position="246"/>
    </location>
</feature>
<dbReference type="InterPro" id="IPR011701">
    <property type="entry name" value="MFS"/>
</dbReference>
<dbReference type="GO" id="GO:0005886">
    <property type="term" value="C:plasma membrane"/>
    <property type="evidence" value="ECO:0007669"/>
    <property type="project" value="UniProtKB-SubCell"/>
</dbReference>
<keyword evidence="7 8" id="KW-0472">Membrane</keyword>
<dbReference type="SUPFAM" id="SSF103473">
    <property type="entry name" value="MFS general substrate transporter"/>
    <property type="match status" value="1"/>
</dbReference>
<evidence type="ECO:0000256" key="8">
    <source>
        <dbReference type="SAM" id="Phobius"/>
    </source>
</evidence>
<feature type="transmembrane region" description="Helical" evidence="8">
    <location>
        <begin position="181"/>
        <end position="199"/>
    </location>
</feature>
<comment type="subcellular location">
    <subcellularLocation>
        <location evidence="1">Cell membrane</location>
        <topology evidence="1">Multi-pass membrane protein</topology>
    </subcellularLocation>
</comment>
<dbReference type="EMBL" id="JACEIB010000003">
    <property type="protein sequence ID" value="MBA2933616.1"/>
    <property type="molecule type" value="Genomic_DNA"/>
</dbReference>
<comment type="caution">
    <text evidence="10">The sequence shown here is derived from an EMBL/GenBank/DDBJ whole genome shotgun (WGS) entry which is preliminary data.</text>
</comment>
<name>A0A838L617_9SPHN</name>
<dbReference type="Pfam" id="PF07690">
    <property type="entry name" value="MFS_1"/>
    <property type="match status" value="1"/>
</dbReference>
<dbReference type="PANTHER" id="PTHR43271">
    <property type="entry name" value="BLL2771 PROTEIN"/>
    <property type="match status" value="1"/>
</dbReference>
<feature type="transmembrane region" description="Helical" evidence="8">
    <location>
        <begin position="157"/>
        <end position="175"/>
    </location>
</feature>
<sequence>MAALGIDMDGAPPSEAETAAPITWIASVALLSTAIFPVLALYGFGVALPVIAKAFAAEPGAVLVSQLIGAIVGLAFALGSPIVGRMIDRLGYRRVLMLSSVAFAVIGGAGGLVDNLYLILATRVLLGFTVAGTLVSGLTGIGLLNHAQRVRLYGMQTFVGGALAMAVYPAVGALASLGWRWPFALHIVGLVLVPLFAVLPKHPKRTVDHKEDTILPASRLPVSLLLVAAFMGMAGIVGPIFSPFFLGSIGITNPAEQSLPLTTMGATALVASALFSTINRWVGIRWTFALAIAIGAAGNMLAGSVDSVAMMCVAMAGSAIGASLFSPNLSAAVAQISGKAKGRALGVASAAMYGAQAVFPFVAQLIMHFAGPAAVFRLFAAAGFALAIGFVITARRGATLTPVGRPG</sequence>
<feature type="transmembrane region" description="Helical" evidence="8">
    <location>
        <begin position="345"/>
        <end position="367"/>
    </location>
</feature>
<feature type="transmembrane region" description="Helical" evidence="8">
    <location>
        <begin position="282"/>
        <end position="302"/>
    </location>
</feature>
<keyword evidence="3" id="KW-0813">Transport</keyword>
<comment type="similarity">
    <text evidence="2">Belongs to the major facilitator superfamily.</text>
</comment>
<evidence type="ECO:0000256" key="3">
    <source>
        <dbReference type="ARBA" id="ARBA00022448"/>
    </source>
</evidence>
<feature type="transmembrane region" description="Helical" evidence="8">
    <location>
        <begin position="28"/>
        <end position="51"/>
    </location>
</feature>
<feature type="transmembrane region" description="Helical" evidence="8">
    <location>
        <begin position="258"/>
        <end position="275"/>
    </location>
</feature>
<evidence type="ECO:0000313" key="10">
    <source>
        <dbReference type="EMBL" id="MBA2933616.1"/>
    </source>
</evidence>
<reference evidence="10 11" key="1">
    <citation type="submission" date="2020-07" db="EMBL/GenBank/DDBJ databases">
        <authorList>
            <person name="Sun Q."/>
        </authorList>
    </citation>
    <scope>NUCLEOTIDE SEQUENCE [LARGE SCALE GENOMIC DNA]</scope>
    <source>
        <strain evidence="10 11">CGMCC 1.13654</strain>
    </source>
</reference>
<dbReference type="Proteomes" id="UP000570166">
    <property type="component" value="Unassembled WGS sequence"/>
</dbReference>
<feature type="transmembrane region" description="Helical" evidence="8">
    <location>
        <begin position="308"/>
        <end position="333"/>
    </location>
</feature>
<dbReference type="PANTHER" id="PTHR43271:SF2">
    <property type="entry name" value="BLL2771 PROTEIN"/>
    <property type="match status" value="1"/>
</dbReference>
<evidence type="ECO:0000256" key="4">
    <source>
        <dbReference type="ARBA" id="ARBA00022475"/>
    </source>
</evidence>
<dbReference type="Gene3D" id="1.20.1250.20">
    <property type="entry name" value="MFS general substrate transporter like domains"/>
    <property type="match status" value="1"/>
</dbReference>
<organism evidence="10 11">
    <name type="scientific">Sphingomonas chungangi</name>
    <dbReference type="NCBI Taxonomy" id="2683589"/>
    <lineage>
        <taxon>Bacteria</taxon>
        <taxon>Pseudomonadati</taxon>
        <taxon>Pseudomonadota</taxon>
        <taxon>Alphaproteobacteria</taxon>
        <taxon>Sphingomonadales</taxon>
        <taxon>Sphingomonadaceae</taxon>
        <taxon>Sphingomonas</taxon>
    </lineage>
</organism>
<dbReference type="PROSITE" id="PS50850">
    <property type="entry name" value="MFS"/>
    <property type="match status" value="1"/>
</dbReference>
<feature type="transmembrane region" description="Helical" evidence="8">
    <location>
        <begin position="125"/>
        <end position="145"/>
    </location>
</feature>
<dbReference type="AlphaFoldDB" id="A0A838L617"/>
<feature type="transmembrane region" description="Helical" evidence="8">
    <location>
        <begin position="373"/>
        <end position="392"/>
    </location>
</feature>
<evidence type="ECO:0000256" key="2">
    <source>
        <dbReference type="ARBA" id="ARBA00008335"/>
    </source>
</evidence>
<dbReference type="InterPro" id="IPR020846">
    <property type="entry name" value="MFS_dom"/>
</dbReference>
<evidence type="ECO:0000313" key="11">
    <source>
        <dbReference type="Proteomes" id="UP000570166"/>
    </source>
</evidence>
<evidence type="ECO:0000256" key="1">
    <source>
        <dbReference type="ARBA" id="ARBA00004651"/>
    </source>
</evidence>
<gene>
    <name evidence="10" type="ORF">HZF05_05845</name>
</gene>
<keyword evidence="6 8" id="KW-1133">Transmembrane helix</keyword>
<evidence type="ECO:0000256" key="5">
    <source>
        <dbReference type="ARBA" id="ARBA00022692"/>
    </source>
</evidence>
<protein>
    <submittedName>
        <fullName evidence="10">MFS transporter</fullName>
    </submittedName>
</protein>
<accession>A0A838L617</accession>
<evidence type="ECO:0000259" key="9">
    <source>
        <dbReference type="PROSITE" id="PS50850"/>
    </source>
</evidence>
<dbReference type="GO" id="GO:0022857">
    <property type="term" value="F:transmembrane transporter activity"/>
    <property type="evidence" value="ECO:0007669"/>
    <property type="project" value="InterPro"/>
</dbReference>
<keyword evidence="11" id="KW-1185">Reference proteome</keyword>
<feature type="domain" description="Major facilitator superfamily (MFS) profile" evidence="9">
    <location>
        <begin position="22"/>
        <end position="398"/>
    </location>
</feature>
<feature type="transmembrane region" description="Helical" evidence="8">
    <location>
        <begin position="63"/>
        <end position="83"/>
    </location>
</feature>
<evidence type="ECO:0000256" key="6">
    <source>
        <dbReference type="ARBA" id="ARBA00022989"/>
    </source>
</evidence>
<keyword evidence="5 8" id="KW-0812">Transmembrane</keyword>